<dbReference type="GO" id="GO:0005509">
    <property type="term" value="F:calcium ion binding"/>
    <property type="evidence" value="ECO:0007669"/>
    <property type="project" value="UniProtKB-UniRule"/>
</dbReference>
<dbReference type="PANTHER" id="PTHR24027">
    <property type="entry name" value="CADHERIN-23"/>
    <property type="match status" value="1"/>
</dbReference>
<dbReference type="PROSITE" id="PS00232">
    <property type="entry name" value="CADHERIN_1"/>
    <property type="match status" value="1"/>
</dbReference>
<keyword evidence="7 10" id="KW-0472">Membrane</keyword>
<feature type="domain" description="Cadherin" evidence="11">
    <location>
        <begin position="355"/>
        <end position="464"/>
    </location>
</feature>
<feature type="compositionally biased region" description="Basic and acidic residues" evidence="9">
    <location>
        <begin position="698"/>
        <end position="718"/>
    </location>
</feature>
<evidence type="ECO:0000256" key="8">
    <source>
        <dbReference type="PROSITE-ProRule" id="PRU00043"/>
    </source>
</evidence>
<evidence type="ECO:0000256" key="6">
    <source>
        <dbReference type="ARBA" id="ARBA00022989"/>
    </source>
</evidence>
<dbReference type="GO" id="GO:0044331">
    <property type="term" value="P:cell-cell adhesion mediated by cadherin"/>
    <property type="evidence" value="ECO:0007669"/>
    <property type="project" value="TreeGrafter"/>
</dbReference>
<dbReference type="InterPro" id="IPR002126">
    <property type="entry name" value="Cadherin-like_dom"/>
</dbReference>
<feature type="region of interest" description="Disordered" evidence="9">
    <location>
        <begin position="680"/>
        <end position="718"/>
    </location>
</feature>
<organism evidence="12">
    <name type="scientific">Oikopleura dioica</name>
    <name type="common">Tunicate</name>
    <dbReference type="NCBI Taxonomy" id="34765"/>
    <lineage>
        <taxon>Eukaryota</taxon>
        <taxon>Metazoa</taxon>
        <taxon>Chordata</taxon>
        <taxon>Tunicata</taxon>
        <taxon>Appendicularia</taxon>
        <taxon>Copelata</taxon>
        <taxon>Oikopleuridae</taxon>
        <taxon>Oikopleura</taxon>
    </lineage>
</organism>
<dbReference type="GO" id="GO:0016477">
    <property type="term" value="P:cell migration"/>
    <property type="evidence" value="ECO:0007669"/>
    <property type="project" value="TreeGrafter"/>
</dbReference>
<dbReference type="SMART" id="SM00112">
    <property type="entry name" value="CA"/>
    <property type="match status" value="4"/>
</dbReference>
<keyword evidence="4" id="KW-0677">Repeat</keyword>
<evidence type="ECO:0000256" key="9">
    <source>
        <dbReference type="SAM" id="MobiDB-lite"/>
    </source>
</evidence>
<dbReference type="InterPro" id="IPR020894">
    <property type="entry name" value="Cadherin_CS"/>
</dbReference>
<dbReference type="GO" id="GO:0016339">
    <property type="term" value="P:calcium-dependent cell-cell adhesion via plasma membrane cell adhesion molecules"/>
    <property type="evidence" value="ECO:0007669"/>
    <property type="project" value="TreeGrafter"/>
</dbReference>
<dbReference type="GO" id="GO:0016342">
    <property type="term" value="C:catenin complex"/>
    <property type="evidence" value="ECO:0007669"/>
    <property type="project" value="TreeGrafter"/>
</dbReference>
<name>E4XQT7_OIKDI</name>
<feature type="domain" description="Cadherin" evidence="11">
    <location>
        <begin position="56"/>
        <end position="120"/>
    </location>
</feature>
<gene>
    <name evidence="12" type="ORF">GSOID_T00018047001</name>
</gene>
<evidence type="ECO:0000313" key="13">
    <source>
        <dbReference type="Proteomes" id="UP000001307"/>
    </source>
</evidence>
<evidence type="ECO:0000256" key="4">
    <source>
        <dbReference type="ARBA" id="ARBA00022737"/>
    </source>
</evidence>
<protein>
    <recommendedName>
        <fullName evidence="11">Cadherin domain-containing protein</fullName>
    </recommendedName>
</protein>
<dbReference type="GO" id="GO:0034332">
    <property type="term" value="P:adherens junction organization"/>
    <property type="evidence" value="ECO:0007669"/>
    <property type="project" value="TreeGrafter"/>
</dbReference>
<keyword evidence="13" id="KW-1185">Reference proteome</keyword>
<feature type="domain" description="Cadherin" evidence="11">
    <location>
        <begin position="121"/>
        <end position="243"/>
    </location>
</feature>
<dbReference type="Pfam" id="PF00028">
    <property type="entry name" value="Cadherin"/>
    <property type="match status" value="2"/>
</dbReference>
<feature type="transmembrane region" description="Helical" evidence="10">
    <location>
        <begin position="577"/>
        <end position="599"/>
    </location>
</feature>
<feature type="compositionally biased region" description="Acidic residues" evidence="9">
    <location>
        <begin position="688"/>
        <end position="697"/>
    </location>
</feature>
<evidence type="ECO:0000256" key="2">
    <source>
        <dbReference type="ARBA" id="ARBA00022692"/>
    </source>
</evidence>
<evidence type="ECO:0000313" key="12">
    <source>
        <dbReference type="EMBL" id="CBY12173.1"/>
    </source>
</evidence>
<evidence type="ECO:0000256" key="7">
    <source>
        <dbReference type="ARBA" id="ARBA00023136"/>
    </source>
</evidence>
<dbReference type="GO" id="GO:0045296">
    <property type="term" value="F:cadherin binding"/>
    <property type="evidence" value="ECO:0007669"/>
    <property type="project" value="TreeGrafter"/>
</dbReference>
<feature type="region of interest" description="Disordered" evidence="9">
    <location>
        <begin position="606"/>
        <end position="634"/>
    </location>
</feature>
<dbReference type="SUPFAM" id="SSF49313">
    <property type="entry name" value="Cadherin-like"/>
    <property type="match status" value="3"/>
</dbReference>
<dbReference type="OrthoDB" id="6252479at2759"/>
<evidence type="ECO:0000256" key="3">
    <source>
        <dbReference type="ARBA" id="ARBA00022729"/>
    </source>
</evidence>
<dbReference type="EMBL" id="FN653109">
    <property type="protein sequence ID" value="CBY12173.1"/>
    <property type="molecule type" value="Genomic_DNA"/>
</dbReference>
<sequence>MKILNLALPYLAYGAIKDKKNRYDVTEYNVNELNFINLVDSNPEVTSWSYDVPAFPNTNFFSIQQNGAEVNFRVTEELDRETTGKSIEVHVKSKTANGEVSTDDTINVRVTDVNDNAPVFDKKTLTMTIPENAEAGFEVGQLVASDADTGKFARIVYSLAEEIAEFKPRDPAKRSQFERAFTVESDGRVVYKGGFADLLDAETSSRIELKVYAEDDIKNDVHGTTKQVLEIRISDINDQAPVIDFDGQPRSVSEGADAGTVVLTLTATDADVEPENNNVAFEVDSPDFAFEGNNLVVNGKLDYETKNKYVLKVTAFNPNAVNKDQISSVTVIVDIEDANDPPAFINFRQDTIPKEGEQINDLVIGKIIADDGDTGSQALTYSIEDPAGIFTIDSISGEIIANGILDREYDIKNADDLENFGEIVGHSFVVTISDDGFPPAKTEKIVTVRVEDIPDESILWQPKTVSLCETTDVIAVNRLFFAIAPDASDDIISMEVTNVPGLSIFEKQKGHFFADYSGKESSTTDMLAGLEFIELSVTTALGVENVQVAFSICSCNNAGELEGACHAGKAGPGVGTFPWWIVVLIVVIVTIVIVLALFVRRKPEGKLEEGMQDPENMTDHDHLLSPDDMGSEQKAPLPKILEEPTDNLGNIIRDAKQQADNEEQVPNTLLQFEYEGRNSMISNMSDLSDGDDTEQDIDLDKLPESVKRNFEGSKYNEL</sequence>
<feature type="domain" description="Cadherin" evidence="11">
    <location>
        <begin position="251"/>
        <end position="344"/>
    </location>
</feature>
<dbReference type="PROSITE" id="PS50268">
    <property type="entry name" value="CADHERIN_2"/>
    <property type="match status" value="4"/>
</dbReference>
<dbReference type="InterPro" id="IPR039808">
    <property type="entry name" value="Cadherin"/>
</dbReference>
<evidence type="ECO:0000259" key="11">
    <source>
        <dbReference type="PROSITE" id="PS50268"/>
    </source>
</evidence>
<evidence type="ECO:0000256" key="1">
    <source>
        <dbReference type="ARBA" id="ARBA00004167"/>
    </source>
</evidence>
<dbReference type="Gene3D" id="2.60.40.60">
    <property type="entry name" value="Cadherins"/>
    <property type="match status" value="4"/>
</dbReference>
<keyword evidence="5 8" id="KW-0106">Calcium</keyword>
<dbReference type="PANTHER" id="PTHR24027:SF422">
    <property type="entry name" value="CADHERIN DOMAIN-CONTAINING PROTEIN"/>
    <property type="match status" value="1"/>
</dbReference>
<proteinExistence type="predicted"/>
<accession>E4XQT7</accession>
<dbReference type="InParanoid" id="E4XQT7"/>
<dbReference type="AlphaFoldDB" id="E4XQT7"/>
<dbReference type="GO" id="GO:0005912">
    <property type="term" value="C:adherens junction"/>
    <property type="evidence" value="ECO:0007669"/>
    <property type="project" value="TreeGrafter"/>
</dbReference>
<comment type="subcellular location">
    <subcellularLocation>
        <location evidence="1">Membrane</location>
        <topology evidence="1">Single-pass membrane protein</topology>
    </subcellularLocation>
</comment>
<dbReference type="PRINTS" id="PR00205">
    <property type="entry name" value="CADHERIN"/>
</dbReference>
<dbReference type="CDD" id="cd11304">
    <property type="entry name" value="Cadherin_repeat"/>
    <property type="match status" value="4"/>
</dbReference>
<dbReference type="GO" id="GO:0008013">
    <property type="term" value="F:beta-catenin binding"/>
    <property type="evidence" value="ECO:0007669"/>
    <property type="project" value="TreeGrafter"/>
</dbReference>
<evidence type="ECO:0000256" key="10">
    <source>
        <dbReference type="SAM" id="Phobius"/>
    </source>
</evidence>
<dbReference type="GO" id="GO:0007156">
    <property type="term" value="P:homophilic cell adhesion via plasma membrane adhesion molecules"/>
    <property type="evidence" value="ECO:0007669"/>
    <property type="project" value="InterPro"/>
</dbReference>
<evidence type="ECO:0000256" key="5">
    <source>
        <dbReference type="ARBA" id="ARBA00022837"/>
    </source>
</evidence>
<dbReference type="InterPro" id="IPR015919">
    <property type="entry name" value="Cadherin-like_sf"/>
</dbReference>
<keyword evidence="6 10" id="KW-1133">Transmembrane helix</keyword>
<keyword evidence="2 10" id="KW-0812">Transmembrane</keyword>
<reference evidence="12" key="1">
    <citation type="journal article" date="2010" name="Science">
        <title>Plasticity of animal genome architecture unmasked by rapid evolution of a pelagic tunicate.</title>
        <authorList>
            <person name="Denoeud F."/>
            <person name="Henriet S."/>
            <person name="Mungpakdee S."/>
            <person name="Aury J.M."/>
            <person name="Da Silva C."/>
            <person name="Brinkmann H."/>
            <person name="Mikhaleva J."/>
            <person name="Olsen L.C."/>
            <person name="Jubin C."/>
            <person name="Canestro C."/>
            <person name="Bouquet J.M."/>
            <person name="Danks G."/>
            <person name="Poulain J."/>
            <person name="Campsteijn C."/>
            <person name="Adamski M."/>
            <person name="Cross I."/>
            <person name="Yadetie F."/>
            <person name="Muffato M."/>
            <person name="Louis A."/>
            <person name="Butcher S."/>
            <person name="Tsagkogeorga G."/>
            <person name="Konrad A."/>
            <person name="Singh S."/>
            <person name="Jensen M.F."/>
            <person name="Cong E.H."/>
            <person name="Eikeseth-Otteraa H."/>
            <person name="Noel B."/>
            <person name="Anthouard V."/>
            <person name="Porcel B.M."/>
            <person name="Kachouri-Lafond R."/>
            <person name="Nishino A."/>
            <person name="Ugolini M."/>
            <person name="Chourrout P."/>
            <person name="Nishida H."/>
            <person name="Aasland R."/>
            <person name="Huzurbazar S."/>
            <person name="Westhof E."/>
            <person name="Delsuc F."/>
            <person name="Lehrach H."/>
            <person name="Reinhardt R."/>
            <person name="Weissenbach J."/>
            <person name="Roy S.W."/>
            <person name="Artiguenave F."/>
            <person name="Postlethwait J.H."/>
            <person name="Manak J.R."/>
            <person name="Thompson E.M."/>
            <person name="Jaillon O."/>
            <person name="Du Pasquier L."/>
            <person name="Boudinot P."/>
            <person name="Liberles D.A."/>
            <person name="Volff J.N."/>
            <person name="Philippe H."/>
            <person name="Lenhard B."/>
            <person name="Roest Crollius H."/>
            <person name="Wincker P."/>
            <person name="Chourrout D."/>
        </authorList>
    </citation>
    <scope>NUCLEOTIDE SEQUENCE [LARGE SCALE GENOMIC DNA]</scope>
</reference>
<dbReference type="GO" id="GO:0007043">
    <property type="term" value="P:cell-cell junction assembly"/>
    <property type="evidence" value="ECO:0007669"/>
    <property type="project" value="TreeGrafter"/>
</dbReference>
<dbReference type="GO" id="GO:0000902">
    <property type="term" value="P:cell morphogenesis"/>
    <property type="evidence" value="ECO:0007669"/>
    <property type="project" value="TreeGrafter"/>
</dbReference>
<keyword evidence="3" id="KW-0732">Signal</keyword>
<dbReference type="Proteomes" id="UP000001307">
    <property type="component" value="Unassembled WGS sequence"/>
</dbReference>